<dbReference type="PANTHER" id="PTHR47645">
    <property type="entry name" value="PROTEIN CBG08267"/>
    <property type="match status" value="1"/>
</dbReference>
<reference evidence="3" key="1">
    <citation type="submission" date="2017-10" db="EMBL/GenBank/DDBJ databases">
        <title>Rapid genome shrinkage in a self-fertile nematode reveals novel sperm competition proteins.</title>
        <authorList>
            <person name="Yin D."/>
            <person name="Schwarz E.M."/>
            <person name="Thomas C.G."/>
            <person name="Felde R.L."/>
            <person name="Korf I.F."/>
            <person name="Cutter A.D."/>
            <person name="Schartner C.M."/>
            <person name="Ralston E.J."/>
            <person name="Meyer B.J."/>
            <person name="Haag E.S."/>
        </authorList>
    </citation>
    <scope>NUCLEOTIDE SEQUENCE [LARGE SCALE GENOMIC DNA]</scope>
    <source>
        <strain evidence="3">JU1422</strain>
    </source>
</reference>
<proteinExistence type="predicted"/>
<feature type="compositionally biased region" description="Polar residues" evidence="1">
    <location>
        <begin position="15"/>
        <end position="25"/>
    </location>
</feature>
<gene>
    <name evidence="2" type="primary">Cnig_chr_II.g7249</name>
    <name evidence="2" type="ORF">B9Z55_007249</name>
</gene>
<feature type="compositionally biased region" description="Basic and acidic residues" evidence="1">
    <location>
        <begin position="35"/>
        <end position="66"/>
    </location>
</feature>
<dbReference type="AlphaFoldDB" id="A0A2G5V8U5"/>
<evidence type="ECO:0000313" key="2">
    <source>
        <dbReference type="EMBL" id="PIC48162.1"/>
    </source>
</evidence>
<dbReference type="OrthoDB" id="5876832at2759"/>
<dbReference type="PANTHER" id="PTHR47645:SF1">
    <property type="entry name" value="C2H2-TYPE DOMAIN-CONTAINING PROTEIN-RELATED"/>
    <property type="match status" value="1"/>
</dbReference>
<protein>
    <submittedName>
        <fullName evidence="2">Uncharacterized protein</fullName>
    </submittedName>
</protein>
<name>A0A2G5V8U5_9PELO</name>
<dbReference type="STRING" id="1611254.A0A2G5V8U5"/>
<comment type="caution">
    <text evidence="2">The sequence shown here is derived from an EMBL/GenBank/DDBJ whole genome shotgun (WGS) entry which is preliminary data.</text>
</comment>
<accession>A0A2G5V8U5</accession>
<sequence length="493" mass="57757">MSLNSFYQMSKRTLRTLSNGKNQGPINKKGLAQTSKERDNLLIRQEKPRQKIDKKNRPRRSQKEEEHLFELGFEERGTTGTSDHVFKDPTEVEKKYPGMKPYKIETSLEDTQEMSDYYEEDDMESENGPYEKENDPDTSIVQNQAAGFSILQTLNFNKEISMIEQLRDALSTGNALTIGAVLRRGFRDKTLTEVQVEEVCQSASRPNISLYEYYNDYERSTEEDRACISMGQMTLLKIAMWEHKSIQKIKASVNSLASSFAEQTKVALLSKRTLVRTHILQATEKFPTVNLTTLYIHHNLVGDSAFSQMTFFLSRVFKSLLKPKFHIWTYSFRPRCMRAKDKHFLYFPESIVESLIEFAIDVVGIYLPEDLLHGPIDCDHEFLYELTGSDDEKLVEIERRRNQRENVAQTMRKSIGQMMNQLRDYHYDVEKDELESCKKRNTCTNHLTWKYFKEYRETCRLNGDDPESYDVHNLISESKNRHLQRLQRDNNKE</sequence>
<evidence type="ECO:0000313" key="3">
    <source>
        <dbReference type="Proteomes" id="UP000230233"/>
    </source>
</evidence>
<keyword evidence="3" id="KW-1185">Reference proteome</keyword>
<feature type="region of interest" description="Disordered" evidence="1">
    <location>
        <begin position="15"/>
        <end position="66"/>
    </location>
</feature>
<dbReference type="EMBL" id="PDUG01000002">
    <property type="protein sequence ID" value="PIC48162.1"/>
    <property type="molecule type" value="Genomic_DNA"/>
</dbReference>
<evidence type="ECO:0000256" key="1">
    <source>
        <dbReference type="SAM" id="MobiDB-lite"/>
    </source>
</evidence>
<dbReference type="Proteomes" id="UP000230233">
    <property type="component" value="Chromosome II"/>
</dbReference>
<organism evidence="2 3">
    <name type="scientific">Caenorhabditis nigoni</name>
    <dbReference type="NCBI Taxonomy" id="1611254"/>
    <lineage>
        <taxon>Eukaryota</taxon>
        <taxon>Metazoa</taxon>
        <taxon>Ecdysozoa</taxon>
        <taxon>Nematoda</taxon>
        <taxon>Chromadorea</taxon>
        <taxon>Rhabditida</taxon>
        <taxon>Rhabditina</taxon>
        <taxon>Rhabditomorpha</taxon>
        <taxon>Rhabditoidea</taxon>
        <taxon>Rhabditidae</taxon>
        <taxon>Peloderinae</taxon>
        <taxon>Caenorhabditis</taxon>
    </lineage>
</organism>